<organism evidence="7 8">
    <name type="scientific">Halobellus rarus</name>
    <dbReference type="NCBI Taxonomy" id="1126237"/>
    <lineage>
        <taxon>Archaea</taxon>
        <taxon>Methanobacteriati</taxon>
        <taxon>Methanobacteriota</taxon>
        <taxon>Stenosarchaea group</taxon>
        <taxon>Halobacteria</taxon>
        <taxon>Halobacteriales</taxon>
        <taxon>Haloferacaceae</taxon>
        <taxon>Halobellus</taxon>
    </lineage>
</organism>
<dbReference type="Proteomes" id="UP001597085">
    <property type="component" value="Unassembled WGS sequence"/>
</dbReference>
<dbReference type="InterPro" id="IPR011611">
    <property type="entry name" value="PfkB_dom"/>
</dbReference>
<dbReference type="GO" id="GO:0005524">
    <property type="term" value="F:ATP binding"/>
    <property type="evidence" value="ECO:0007669"/>
    <property type="project" value="UniProtKB-KW"/>
</dbReference>
<dbReference type="GO" id="GO:0016301">
    <property type="term" value="F:kinase activity"/>
    <property type="evidence" value="ECO:0007669"/>
    <property type="project" value="UniProtKB-KW"/>
</dbReference>
<keyword evidence="4 7" id="KW-0418">Kinase</keyword>
<comment type="caution">
    <text evidence="7">The sequence shown here is derived from an EMBL/GenBank/DDBJ whole genome shotgun (WGS) entry which is preliminary data.</text>
</comment>
<proteinExistence type="inferred from homology"/>
<evidence type="ECO:0000256" key="4">
    <source>
        <dbReference type="ARBA" id="ARBA00022777"/>
    </source>
</evidence>
<protein>
    <submittedName>
        <fullName evidence="7">Carbohydrate kinase family protein</fullName>
        <ecNumber evidence="7">2.7.1.-</ecNumber>
    </submittedName>
</protein>
<dbReference type="CDD" id="cd01167">
    <property type="entry name" value="bac_FRK"/>
    <property type="match status" value="1"/>
</dbReference>
<keyword evidence="3" id="KW-0547">Nucleotide-binding</keyword>
<reference evidence="7 8" key="1">
    <citation type="journal article" date="2019" name="Int. J. Syst. Evol. Microbiol.">
        <title>The Global Catalogue of Microorganisms (GCM) 10K type strain sequencing project: providing services to taxonomists for standard genome sequencing and annotation.</title>
        <authorList>
            <consortium name="The Broad Institute Genomics Platform"/>
            <consortium name="The Broad Institute Genome Sequencing Center for Infectious Disease"/>
            <person name="Wu L."/>
            <person name="Ma J."/>
        </authorList>
    </citation>
    <scope>NUCLEOTIDE SEQUENCE [LARGE SCALE GENOMIC DNA]</scope>
    <source>
        <strain evidence="7 8">CGMCC 1.12121</strain>
    </source>
</reference>
<evidence type="ECO:0000256" key="1">
    <source>
        <dbReference type="ARBA" id="ARBA00010688"/>
    </source>
</evidence>
<keyword evidence="8" id="KW-1185">Reference proteome</keyword>
<feature type="domain" description="Carbohydrate kinase PfkB" evidence="6">
    <location>
        <begin position="5"/>
        <end position="305"/>
    </location>
</feature>
<dbReference type="InterPro" id="IPR050306">
    <property type="entry name" value="PfkB_Carbo_kinase"/>
</dbReference>
<keyword evidence="2 7" id="KW-0808">Transferase</keyword>
<dbReference type="Gene3D" id="3.40.1190.20">
    <property type="match status" value="1"/>
</dbReference>
<evidence type="ECO:0000256" key="5">
    <source>
        <dbReference type="ARBA" id="ARBA00022840"/>
    </source>
</evidence>
<keyword evidence="5" id="KW-0067">ATP-binding</keyword>
<dbReference type="RefSeq" id="WP_256422961.1">
    <property type="nucleotide sequence ID" value="NZ_JANHDI010000016.1"/>
</dbReference>
<sequence>MTERSIIVAGETLVDFIPATAGPLGEVESFDRRAGGAPANVAVALERLNERPWLCTNLSTDGFGDFLAATLEAEGVPDRFVTRSDHPTALAFVSHDRNGDRSFTFFRDDTADMHIRTDGVDGTTLADAEWLVVGGVSLTDDPSRSAVFDLAERARDAGCRIVFDPNTRPDLWSEESTQTLERMLSLTDVLKATPADFEPTAIPVDRETFGRRLLETGPDTVLVTRGAAGARAVAGPEAPWGAGVWSHEGYELDDVVDATGAGDAFLAGALSALVDGSGPEETLAFANAVAAVSTTESGAMAAVPNREAVERFRTRQRR</sequence>
<dbReference type="Pfam" id="PF00294">
    <property type="entry name" value="PfkB"/>
    <property type="match status" value="1"/>
</dbReference>
<accession>A0ABD6CUU9</accession>
<dbReference type="PANTHER" id="PTHR43085:SF1">
    <property type="entry name" value="PSEUDOURIDINE KINASE-RELATED"/>
    <property type="match status" value="1"/>
</dbReference>
<evidence type="ECO:0000313" key="8">
    <source>
        <dbReference type="Proteomes" id="UP001597085"/>
    </source>
</evidence>
<evidence type="ECO:0000256" key="3">
    <source>
        <dbReference type="ARBA" id="ARBA00022741"/>
    </source>
</evidence>
<evidence type="ECO:0000259" key="6">
    <source>
        <dbReference type="Pfam" id="PF00294"/>
    </source>
</evidence>
<name>A0ABD6CUU9_9EURY</name>
<dbReference type="InterPro" id="IPR029056">
    <property type="entry name" value="Ribokinase-like"/>
</dbReference>
<dbReference type="EC" id="2.7.1.-" evidence="7"/>
<gene>
    <name evidence="7" type="ORF">ACFSBX_18130</name>
</gene>
<dbReference type="PANTHER" id="PTHR43085">
    <property type="entry name" value="HEXOKINASE FAMILY MEMBER"/>
    <property type="match status" value="1"/>
</dbReference>
<dbReference type="EMBL" id="JBHUDK010000018">
    <property type="protein sequence ID" value="MFD1600855.1"/>
    <property type="molecule type" value="Genomic_DNA"/>
</dbReference>
<evidence type="ECO:0000256" key="2">
    <source>
        <dbReference type="ARBA" id="ARBA00022679"/>
    </source>
</evidence>
<comment type="similarity">
    <text evidence="1">Belongs to the carbohydrate kinase PfkB family.</text>
</comment>
<dbReference type="AlphaFoldDB" id="A0ABD6CUU9"/>
<dbReference type="SUPFAM" id="SSF53613">
    <property type="entry name" value="Ribokinase-like"/>
    <property type="match status" value="1"/>
</dbReference>
<evidence type="ECO:0000313" key="7">
    <source>
        <dbReference type="EMBL" id="MFD1600855.1"/>
    </source>
</evidence>